<dbReference type="PANTHER" id="PTHR33332">
    <property type="entry name" value="REVERSE TRANSCRIPTASE DOMAIN-CONTAINING PROTEIN"/>
    <property type="match status" value="1"/>
</dbReference>
<dbReference type="AlphaFoldDB" id="A0AAN7PWM0"/>
<comment type="caution">
    <text evidence="2">The sequence shown here is derived from an EMBL/GenBank/DDBJ whole genome shotgun (WGS) entry which is preliminary data.</text>
</comment>
<organism evidence="2 3">
    <name type="scientific">Mycteria americana</name>
    <name type="common">Wood stork</name>
    <dbReference type="NCBI Taxonomy" id="33587"/>
    <lineage>
        <taxon>Eukaryota</taxon>
        <taxon>Metazoa</taxon>
        <taxon>Chordata</taxon>
        <taxon>Craniata</taxon>
        <taxon>Vertebrata</taxon>
        <taxon>Euteleostomi</taxon>
        <taxon>Archelosauria</taxon>
        <taxon>Archosauria</taxon>
        <taxon>Dinosauria</taxon>
        <taxon>Saurischia</taxon>
        <taxon>Theropoda</taxon>
        <taxon>Coelurosauria</taxon>
        <taxon>Aves</taxon>
        <taxon>Neognathae</taxon>
        <taxon>Neoaves</taxon>
        <taxon>Aequornithes</taxon>
        <taxon>Ciconiiformes</taxon>
        <taxon>Ciconiidae</taxon>
        <taxon>Mycteria</taxon>
    </lineage>
</organism>
<accession>A0AAN7PWM0</accession>
<feature type="domain" description="Reverse transcriptase" evidence="1">
    <location>
        <begin position="69"/>
        <end position="207"/>
    </location>
</feature>
<sequence>MVLLLNEAGDLVTNDTENAEILNAFFASVFTSKTSLQKSQAPETRRKVWSKENSPLAEKDQATILVDGGKTVDVVYFDFSKAFDIVSHNILIHKLTKYRWVEIWLNYQAQRVVIHGTKSSWKPATSGVPQGLKLWPIQINIFINDFDTGTKYTFSRFADNKKLGGVADTPEGCTAIPWDLNRLESWAERNVMKLSKRKCKVLYLGRYNAGFQYMLRVDWLESSSAEKDLGVPTDNKMNMSLQCTAAAKEVNSLLSCIRQSVASKSREVGLLLYSHLVRHIGVLGPVLGSQYKKDAEQVQCRATKIIKRLEHLSYKERLTAWRGLGGILSTSKGSKGDGVRLFSVIPTDRTRGNEQKFKKMKFNLNTRKHFLLGAEHRHRLPREVAESPPVEIFKTQPYTVMGNWLYLTLL</sequence>
<evidence type="ECO:0000313" key="3">
    <source>
        <dbReference type="Proteomes" id="UP001333110"/>
    </source>
</evidence>
<dbReference type="Pfam" id="PF00078">
    <property type="entry name" value="RVT_1"/>
    <property type="match status" value="1"/>
</dbReference>
<evidence type="ECO:0000313" key="2">
    <source>
        <dbReference type="EMBL" id="KAK4832613.1"/>
    </source>
</evidence>
<dbReference type="EMBL" id="JAUNZN010000001">
    <property type="protein sequence ID" value="KAK4832613.1"/>
    <property type="molecule type" value="Genomic_DNA"/>
</dbReference>
<name>A0AAN7PWM0_MYCAM</name>
<gene>
    <name evidence="2" type="ORF">QYF61_024594</name>
</gene>
<evidence type="ECO:0000259" key="1">
    <source>
        <dbReference type="Pfam" id="PF00078"/>
    </source>
</evidence>
<proteinExistence type="predicted"/>
<reference evidence="2 3" key="1">
    <citation type="journal article" date="2023" name="J. Hered.">
        <title>Chromosome-level genome of the wood stork (Mycteria americana) provides insight into avian chromosome evolution.</title>
        <authorList>
            <person name="Flamio R. Jr."/>
            <person name="Ramstad K.M."/>
        </authorList>
    </citation>
    <scope>NUCLEOTIDE SEQUENCE [LARGE SCALE GENOMIC DNA]</scope>
    <source>
        <strain evidence="2">JAX WOST 10</strain>
    </source>
</reference>
<dbReference type="Proteomes" id="UP001333110">
    <property type="component" value="Unassembled WGS sequence"/>
</dbReference>
<keyword evidence="3" id="KW-1185">Reference proteome</keyword>
<dbReference type="InterPro" id="IPR000477">
    <property type="entry name" value="RT_dom"/>
</dbReference>
<protein>
    <recommendedName>
        <fullName evidence="1">Reverse transcriptase domain-containing protein</fullName>
    </recommendedName>
</protein>